<dbReference type="EMBL" id="CACVBM020000677">
    <property type="protein sequence ID" value="CAA7022326.1"/>
    <property type="molecule type" value="Genomic_DNA"/>
</dbReference>
<reference evidence="3" key="1">
    <citation type="submission" date="2020-01" db="EMBL/GenBank/DDBJ databases">
        <authorList>
            <person name="Mishra B."/>
        </authorList>
    </citation>
    <scope>NUCLEOTIDE SEQUENCE [LARGE SCALE GENOMIC DNA]</scope>
</reference>
<evidence type="ECO:0000256" key="2">
    <source>
        <dbReference type="SAM" id="MobiDB-lite"/>
    </source>
</evidence>
<keyword evidence="4" id="KW-1185">Reference proteome</keyword>
<dbReference type="PANTHER" id="PTHR31099">
    <property type="entry name" value="OS06G0165300 PROTEIN"/>
    <property type="match status" value="1"/>
</dbReference>
<feature type="compositionally biased region" description="Basic and acidic residues" evidence="2">
    <location>
        <begin position="320"/>
        <end position="349"/>
    </location>
</feature>
<evidence type="ECO:0000313" key="4">
    <source>
        <dbReference type="Proteomes" id="UP000467841"/>
    </source>
</evidence>
<feature type="coiled-coil region" evidence="1">
    <location>
        <begin position="475"/>
        <end position="513"/>
    </location>
</feature>
<evidence type="ECO:0000313" key="3">
    <source>
        <dbReference type="EMBL" id="CAA7022326.1"/>
    </source>
</evidence>
<dbReference type="AlphaFoldDB" id="A0A6D2HYY6"/>
<proteinExistence type="predicted"/>
<dbReference type="OrthoDB" id="1113395at2759"/>
<dbReference type="PANTHER" id="PTHR31099:SF28">
    <property type="entry name" value="F5J5.12"/>
    <property type="match status" value="1"/>
</dbReference>
<sequence length="682" mass="76305">MTEEILRDLIAEAEFPDSVEFRIPGHLERPYDAPAGWMCVYECMFTEFGMNFPLSPLFLQFAADRGVPTSQLTHGVVRHIVFTEALARAAGVVFDRLLFEHVTDLRASSREGNFKRFHTTMKYDIVFGDYRNKIHWWKKYFFFVKINRASVGKIKADQIRTEWDRPGERDRTRTQGEVQAAEGASAIDSAKPSRSKKKSMGLRKRAAVPIDDVVVASEPAPKKKRVESPRLRDSPPSPLRSSSIASRTRASTRKASTSVPEGVPEQVIELDSPPSSDHDESSHHDESASHHDDGLRTPARGGSPSKGDEFLTPGGGVPSSDRRDRGGFEGGESSRRPGENDEAASRHSEAGGFAPGSNLGAEGDAGIPKDGPEGYNPHAFKTWWNGGSPLMEDQDACGGATWMSKVHPGLGIPREELTFRTDFDEAAQHHIMSGGKFTALVQKYETALRAAKDEAFDKLVLESKVAALNREIVKTLGLQEVADKLRAQVSDLEEKARRDAEASAAEMERLRRSRRESVEAAVTQVFDSVNDWYAPRLHRLSEFVAQRDMVEAAVGRRQVDEALLNFVKKIRGVDLNFDAWRRSSRLSWRRASRMGMRLTKLLSMMMTSLRLTALNGWCCRDLLLVEMVMVRIRRRALETRFMLPTSKLRAGDEVAVFRSSDELRAVRGACSRLNEWVISPCF</sequence>
<feature type="compositionally biased region" description="Basic and acidic residues" evidence="2">
    <location>
        <begin position="162"/>
        <end position="174"/>
    </location>
</feature>
<dbReference type="Proteomes" id="UP000467841">
    <property type="component" value="Unassembled WGS sequence"/>
</dbReference>
<keyword evidence="1" id="KW-0175">Coiled coil</keyword>
<protein>
    <submittedName>
        <fullName evidence="3">Uncharacterized protein</fullName>
    </submittedName>
</protein>
<name>A0A6D2HYY6_9BRAS</name>
<accession>A0A6D2HYY6</accession>
<feature type="compositionally biased region" description="Low complexity" evidence="2">
    <location>
        <begin position="239"/>
        <end position="258"/>
    </location>
</feature>
<comment type="caution">
    <text evidence="3">The sequence shown here is derived from an EMBL/GenBank/DDBJ whole genome shotgun (WGS) entry which is preliminary data.</text>
</comment>
<feature type="region of interest" description="Disordered" evidence="2">
    <location>
        <begin position="162"/>
        <end position="374"/>
    </location>
</feature>
<evidence type="ECO:0000256" key="1">
    <source>
        <dbReference type="SAM" id="Coils"/>
    </source>
</evidence>
<organism evidence="3 4">
    <name type="scientific">Microthlaspi erraticum</name>
    <dbReference type="NCBI Taxonomy" id="1685480"/>
    <lineage>
        <taxon>Eukaryota</taxon>
        <taxon>Viridiplantae</taxon>
        <taxon>Streptophyta</taxon>
        <taxon>Embryophyta</taxon>
        <taxon>Tracheophyta</taxon>
        <taxon>Spermatophyta</taxon>
        <taxon>Magnoliopsida</taxon>
        <taxon>eudicotyledons</taxon>
        <taxon>Gunneridae</taxon>
        <taxon>Pentapetalae</taxon>
        <taxon>rosids</taxon>
        <taxon>malvids</taxon>
        <taxon>Brassicales</taxon>
        <taxon>Brassicaceae</taxon>
        <taxon>Coluteocarpeae</taxon>
        <taxon>Microthlaspi</taxon>
    </lineage>
</organism>
<gene>
    <name evidence="3" type="ORF">MERR_LOCUS9561</name>
</gene>
<feature type="compositionally biased region" description="Basic residues" evidence="2">
    <location>
        <begin position="193"/>
        <end position="206"/>
    </location>
</feature>
<feature type="compositionally biased region" description="Basic and acidic residues" evidence="2">
    <location>
        <begin position="276"/>
        <end position="295"/>
    </location>
</feature>